<name>A0ABX9SYS4_SPHMI</name>
<evidence type="ECO:0000256" key="1">
    <source>
        <dbReference type="SAM" id="MobiDB-lite"/>
    </source>
</evidence>
<keyword evidence="2" id="KW-0732">Signal</keyword>
<dbReference type="InterPro" id="IPR013424">
    <property type="entry name" value="Ice-binding_C"/>
</dbReference>
<sequence>MCFGAGRSYRGLIVIRSNSRRAVLGALALTAAALAASPAFAAAIGSLDLSGGCAVNCGIDGPDGNVRNFTTTASDGSIVNVRATAWTIKGGTWNSGDHEQAFLGFYDGGLGVTSSGSVGSGGDGNGTGNWAGGAQGRHTTDNAGSKDYIVLQFDQLVSPSAVVLNAYDMYSGGNWTKDNDATILIGTVSTGWNQFLDVEAAFPDLSTDLHEIQIKTSPSSPYVGFDAGGHYGNVVIIAADLYYAGAYRDYPDSFKLAQMNFYTSDVPEPAMLGLFGLGLIGIGAARRRKVN</sequence>
<dbReference type="EMBL" id="RBWX01000008">
    <property type="protein sequence ID" value="RKS89010.1"/>
    <property type="molecule type" value="Genomic_DNA"/>
</dbReference>
<gene>
    <name evidence="4" type="ORF">DFR51_2223</name>
</gene>
<dbReference type="Proteomes" id="UP000276029">
    <property type="component" value="Unassembled WGS sequence"/>
</dbReference>
<organism evidence="4 5">
    <name type="scientific">Sphingosinicella microcystinivorans</name>
    <dbReference type="NCBI Taxonomy" id="335406"/>
    <lineage>
        <taxon>Bacteria</taxon>
        <taxon>Pseudomonadati</taxon>
        <taxon>Pseudomonadota</taxon>
        <taxon>Alphaproteobacteria</taxon>
        <taxon>Sphingomonadales</taxon>
        <taxon>Sphingosinicellaceae</taxon>
        <taxon>Sphingosinicella</taxon>
    </lineage>
</organism>
<protein>
    <submittedName>
        <fullName evidence="4">Secreted protein with PEP-CTERM sorting signal</fullName>
    </submittedName>
</protein>
<comment type="caution">
    <text evidence="4">The sequence shown here is derived from an EMBL/GenBank/DDBJ whole genome shotgun (WGS) entry which is preliminary data.</text>
</comment>
<dbReference type="InterPro" id="IPR006311">
    <property type="entry name" value="TAT_signal"/>
</dbReference>
<evidence type="ECO:0000259" key="3">
    <source>
        <dbReference type="Pfam" id="PF07589"/>
    </source>
</evidence>
<evidence type="ECO:0000313" key="4">
    <source>
        <dbReference type="EMBL" id="RKS89010.1"/>
    </source>
</evidence>
<feature type="compositionally biased region" description="Gly residues" evidence="1">
    <location>
        <begin position="118"/>
        <end position="135"/>
    </location>
</feature>
<feature type="region of interest" description="Disordered" evidence="1">
    <location>
        <begin position="117"/>
        <end position="137"/>
    </location>
</feature>
<accession>A0ABX9SYS4</accession>
<evidence type="ECO:0000256" key="2">
    <source>
        <dbReference type="SAM" id="SignalP"/>
    </source>
</evidence>
<keyword evidence="5" id="KW-1185">Reference proteome</keyword>
<dbReference type="PROSITE" id="PS51318">
    <property type="entry name" value="TAT"/>
    <property type="match status" value="1"/>
</dbReference>
<proteinExistence type="predicted"/>
<feature type="chain" id="PRO_5047232023" evidence="2">
    <location>
        <begin position="42"/>
        <end position="291"/>
    </location>
</feature>
<dbReference type="NCBIfam" id="TIGR02595">
    <property type="entry name" value="PEP_CTERM"/>
    <property type="match status" value="1"/>
</dbReference>
<reference evidence="4 5" key="1">
    <citation type="submission" date="2018-10" db="EMBL/GenBank/DDBJ databases">
        <title>Genomic Encyclopedia of Type Strains, Phase IV (KMG-IV): sequencing the most valuable type-strain genomes for metagenomic binning, comparative biology and taxonomic classification.</title>
        <authorList>
            <person name="Goeker M."/>
        </authorList>
    </citation>
    <scope>NUCLEOTIDE SEQUENCE [LARGE SCALE GENOMIC DNA]</scope>
    <source>
        <strain evidence="4 5">DSM 19791</strain>
    </source>
</reference>
<feature type="signal peptide" evidence="2">
    <location>
        <begin position="1"/>
        <end position="41"/>
    </location>
</feature>
<dbReference type="Pfam" id="PF07589">
    <property type="entry name" value="PEP-CTERM"/>
    <property type="match status" value="1"/>
</dbReference>
<evidence type="ECO:0000313" key="5">
    <source>
        <dbReference type="Proteomes" id="UP000276029"/>
    </source>
</evidence>
<feature type="domain" description="Ice-binding protein C-terminal" evidence="3">
    <location>
        <begin position="265"/>
        <end position="288"/>
    </location>
</feature>